<dbReference type="Gene3D" id="3.40.50.12780">
    <property type="entry name" value="N-terminal domain of ligase-like"/>
    <property type="match status" value="1"/>
</dbReference>
<evidence type="ECO:0000313" key="2">
    <source>
        <dbReference type="EMBL" id="KMS73006.1"/>
    </source>
</evidence>
<dbReference type="GO" id="GO:0044550">
    <property type="term" value="P:secondary metabolite biosynthetic process"/>
    <property type="evidence" value="ECO:0007669"/>
    <property type="project" value="TreeGrafter"/>
</dbReference>
<dbReference type="InterPro" id="IPR045851">
    <property type="entry name" value="AMP-bd_C_sf"/>
</dbReference>
<gene>
    <name evidence="2" type="ORF">ACM01_20935</name>
</gene>
<dbReference type="EMBL" id="LFNT01000023">
    <property type="protein sequence ID" value="KMS73006.1"/>
    <property type="molecule type" value="Genomic_DNA"/>
</dbReference>
<reference evidence="2 3" key="1">
    <citation type="submission" date="2015-06" db="EMBL/GenBank/DDBJ databases">
        <authorList>
            <person name="Ju K.-S."/>
            <person name="Doroghazi J.R."/>
            <person name="Metcalf W.W."/>
        </authorList>
    </citation>
    <scope>NUCLEOTIDE SEQUENCE [LARGE SCALE GENOMIC DNA]</scope>
    <source>
        <strain evidence="2 3">NRRL 3414</strain>
    </source>
</reference>
<dbReference type="GO" id="GO:0031177">
    <property type="term" value="F:phosphopantetheine binding"/>
    <property type="evidence" value="ECO:0007669"/>
    <property type="project" value="TreeGrafter"/>
</dbReference>
<evidence type="ECO:0000259" key="1">
    <source>
        <dbReference type="Pfam" id="PF00501"/>
    </source>
</evidence>
<dbReference type="InterPro" id="IPR000873">
    <property type="entry name" value="AMP-dep_synth/lig_dom"/>
</dbReference>
<dbReference type="AlphaFoldDB" id="A0A0J7ZAA5"/>
<comment type="caution">
    <text evidence="2">The sequence shown here is derived from an EMBL/GenBank/DDBJ whole genome shotgun (WGS) entry which is preliminary data.</text>
</comment>
<dbReference type="SUPFAM" id="SSF56801">
    <property type="entry name" value="Acetyl-CoA synthetase-like"/>
    <property type="match status" value="1"/>
</dbReference>
<dbReference type="GO" id="GO:0043041">
    <property type="term" value="P:amino acid activation for nonribosomal peptide biosynthetic process"/>
    <property type="evidence" value="ECO:0007669"/>
    <property type="project" value="TreeGrafter"/>
</dbReference>
<feature type="domain" description="AMP-dependent synthetase/ligase" evidence="1">
    <location>
        <begin position="2"/>
        <end position="358"/>
    </location>
</feature>
<dbReference type="PANTHER" id="PTHR45527:SF1">
    <property type="entry name" value="FATTY ACID SYNTHASE"/>
    <property type="match status" value="1"/>
</dbReference>
<dbReference type="Pfam" id="PF00501">
    <property type="entry name" value="AMP-binding"/>
    <property type="match status" value="1"/>
</dbReference>
<dbReference type="Gene3D" id="3.30.300.30">
    <property type="match status" value="1"/>
</dbReference>
<dbReference type="InterPro" id="IPR042099">
    <property type="entry name" value="ANL_N_sf"/>
</dbReference>
<protein>
    <recommendedName>
        <fullName evidence="1">AMP-dependent synthetase/ligase domain-containing protein</fullName>
    </recommendedName>
</protein>
<dbReference type="InterPro" id="IPR010071">
    <property type="entry name" value="AA_adenyl_dom"/>
</dbReference>
<dbReference type="PATRIC" id="fig|1938.3.peg.2657"/>
<dbReference type="PROSITE" id="PS00455">
    <property type="entry name" value="AMP_BINDING"/>
    <property type="match status" value="1"/>
</dbReference>
<dbReference type="Proteomes" id="UP000037432">
    <property type="component" value="Unassembled WGS sequence"/>
</dbReference>
<dbReference type="PANTHER" id="PTHR45527">
    <property type="entry name" value="NONRIBOSOMAL PEPTIDE SYNTHETASE"/>
    <property type="match status" value="1"/>
</dbReference>
<sequence length="497" mass="53613">MPDRAALRIGPRRVSYSELRTTADRWAGVLRSVHPEGEPRSIGILADRTFTGYVGILAGMCAGAAVVPLPPDLPADRLGELLRDHPMDALVTDPVCAAKVRELAGRAKLPPVFSPEVDASAWAGSDVAVLTGTGPVALTPRQQPSDIAYVLFTSGSTGRPKGVPIGHSNVLHFVTSVLDRYDFTEDDVFSQTFGLTFDLAFFDLFVTWACGGTLVYTHPAALARLPQFVAREQVTVWFSVPGAISLLRRSGALTAGSLPSLRWSLFCGEALLHEDAAAWQSAAANSTVENLYGPTELTIACSAHRWSPEDGHSGDHGIVPIGRLFPSHDAVLIDENGKPDPRQGELCVSGPQMFAGYLRSEDDEGRFLQSAGRLWYRTGDVVRRSDDAGLLYLGRTDHQTKIRGQRVEPAEIEHRLRALPGVTAAVVLAEGEGVARHLVAFCSGSSLDEALIDKQLRKALPPTLVPARYVLLDQLPVNDRGKTDRKALAAWPRPTSG</sequence>
<dbReference type="GO" id="GO:0005737">
    <property type="term" value="C:cytoplasm"/>
    <property type="evidence" value="ECO:0007669"/>
    <property type="project" value="TreeGrafter"/>
</dbReference>
<accession>A0A0J7ZAA5</accession>
<dbReference type="NCBIfam" id="TIGR01733">
    <property type="entry name" value="AA-adenyl-dom"/>
    <property type="match status" value="1"/>
</dbReference>
<evidence type="ECO:0000313" key="3">
    <source>
        <dbReference type="Proteomes" id="UP000037432"/>
    </source>
</evidence>
<proteinExistence type="predicted"/>
<dbReference type="InterPro" id="IPR020845">
    <property type="entry name" value="AMP-binding_CS"/>
</dbReference>
<organism evidence="2 3">
    <name type="scientific">Streptomyces viridochromogenes</name>
    <dbReference type="NCBI Taxonomy" id="1938"/>
    <lineage>
        <taxon>Bacteria</taxon>
        <taxon>Bacillati</taxon>
        <taxon>Actinomycetota</taxon>
        <taxon>Actinomycetes</taxon>
        <taxon>Kitasatosporales</taxon>
        <taxon>Streptomycetaceae</taxon>
        <taxon>Streptomyces</taxon>
    </lineage>
</organism>
<name>A0A0J7ZAA5_STRVR</name>